<dbReference type="InterPro" id="IPR008972">
    <property type="entry name" value="Cupredoxin"/>
</dbReference>
<dbReference type="InterPro" id="IPR003245">
    <property type="entry name" value="Phytocyanin_dom"/>
</dbReference>
<dbReference type="Gene3D" id="2.60.40.420">
    <property type="entry name" value="Cupredoxins - blue copper proteins"/>
    <property type="match status" value="1"/>
</dbReference>
<feature type="compositionally biased region" description="Basic and acidic residues" evidence="1">
    <location>
        <begin position="221"/>
        <end position="239"/>
    </location>
</feature>
<dbReference type="SUPFAM" id="SSF49503">
    <property type="entry name" value="Cupredoxins"/>
    <property type="match status" value="1"/>
</dbReference>
<feature type="region of interest" description="Disordered" evidence="1">
    <location>
        <begin position="211"/>
        <end position="239"/>
    </location>
</feature>
<evidence type="ECO:0000259" key="5">
    <source>
        <dbReference type="PROSITE" id="PS51485"/>
    </source>
</evidence>
<keyword evidence="2" id="KW-0732">Signal</keyword>
<dbReference type="Pfam" id="PF02469">
    <property type="entry name" value="Fasciclin"/>
    <property type="match status" value="1"/>
</dbReference>
<dbReference type="PROSITE" id="PS50835">
    <property type="entry name" value="IG_LIKE"/>
    <property type="match status" value="1"/>
</dbReference>
<proteinExistence type="predicted"/>
<evidence type="ECO:0008006" key="8">
    <source>
        <dbReference type="Google" id="ProtNLM"/>
    </source>
</evidence>
<feature type="domain" description="Phytocyanin" evidence="5">
    <location>
        <begin position="1"/>
        <end position="115"/>
    </location>
</feature>
<dbReference type="Proteomes" id="UP000789595">
    <property type="component" value="Unassembled WGS sequence"/>
</dbReference>
<feature type="chain" id="PRO_5035185465" description="FAS1 domain-containing protein" evidence="2">
    <location>
        <begin position="16"/>
        <end position="239"/>
    </location>
</feature>
<dbReference type="PROSITE" id="PS50213">
    <property type="entry name" value="FAS1"/>
    <property type="match status" value="1"/>
</dbReference>
<dbReference type="GO" id="GO:0005615">
    <property type="term" value="C:extracellular space"/>
    <property type="evidence" value="ECO:0007669"/>
    <property type="project" value="TreeGrafter"/>
</dbReference>
<dbReference type="EMBL" id="CAKKNE010000004">
    <property type="protein sequence ID" value="CAH0374010.1"/>
    <property type="molecule type" value="Genomic_DNA"/>
</dbReference>
<name>A0A8J2WN98_9STRA</name>
<evidence type="ECO:0000313" key="6">
    <source>
        <dbReference type="EMBL" id="CAH0374010.1"/>
    </source>
</evidence>
<feature type="domain" description="Ig-like" evidence="4">
    <location>
        <begin position="1"/>
        <end position="112"/>
    </location>
</feature>
<feature type="domain" description="FAS1" evidence="3">
    <location>
        <begin position="126"/>
        <end position="239"/>
    </location>
</feature>
<evidence type="ECO:0000259" key="4">
    <source>
        <dbReference type="PROSITE" id="PS50835"/>
    </source>
</evidence>
<protein>
    <recommendedName>
        <fullName evidence="8">FAS1 domain-containing protein</fullName>
    </recommendedName>
</protein>
<dbReference type="InterPro" id="IPR000782">
    <property type="entry name" value="FAS1_domain"/>
</dbReference>
<accession>A0A8J2WN98</accession>
<gene>
    <name evidence="6" type="ORF">PECAL_4P12650</name>
</gene>
<keyword evidence="7" id="KW-1185">Reference proteome</keyword>
<dbReference type="PANTHER" id="PTHR10900:SF77">
    <property type="entry name" value="FI19380P1"/>
    <property type="match status" value="1"/>
</dbReference>
<sequence>MKCVVALALALTAQAIEIDWRIPGAEQLPPVTVDPSNDVASTITFKWSFTHNVYEMPSEAAMNSCDFSGAKEIAGSSSGGSVTVDAPAAGETKYYACEVGSHCNAGQRVAITSEGAPVDPTPDEPTMNIVETAQNTDILSTLVQAVVAADLVDTLSGPGPFTVFAPTNDAFAALGSTVDDLLKPENKDQLVNICVKINQFVGVRRIHAHDQRRLGHRSGGRARDERCNPRHRHGLDARE</sequence>
<comment type="caution">
    <text evidence="6">The sequence shown here is derived from an EMBL/GenBank/DDBJ whole genome shotgun (WGS) entry which is preliminary data.</text>
</comment>
<dbReference type="InterPro" id="IPR050904">
    <property type="entry name" value="Adhesion/Biosynth-related"/>
</dbReference>
<reference evidence="6" key="1">
    <citation type="submission" date="2021-11" db="EMBL/GenBank/DDBJ databases">
        <authorList>
            <consortium name="Genoscope - CEA"/>
            <person name="William W."/>
        </authorList>
    </citation>
    <scope>NUCLEOTIDE SEQUENCE</scope>
</reference>
<dbReference type="SUPFAM" id="SSF82153">
    <property type="entry name" value="FAS1 domain"/>
    <property type="match status" value="1"/>
</dbReference>
<evidence type="ECO:0000256" key="1">
    <source>
        <dbReference type="SAM" id="MobiDB-lite"/>
    </source>
</evidence>
<dbReference type="Gene3D" id="2.30.180.10">
    <property type="entry name" value="FAS1 domain"/>
    <property type="match status" value="1"/>
</dbReference>
<evidence type="ECO:0000256" key="2">
    <source>
        <dbReference type="SAM" id="SignalP"/>
    </source>
</evidence>
<dbReference type="InterPro" id="IPR007110">
    <property type="entry name" value="Ig-like_dom"/>
</dbReference>
<dbReference type="GO" id="GO:0009055">
    <property type="term" value="F:electron transfer activity"/>
    <property type="evidence" value="ECO:0007669"/>
    <property type="project" value="InterPro"/>
</dbReference>
<evidence type="ECO:0000259" key="3">
    <source>
        <dbReference type="PROSITE" id="PS50213"/>
    </source>
</evidence>
<dbReference type="InterPro" id="IPR036378">
    <property type="entry name" value="FAS1_dom_sf"/>
</dbReference>
<dbReference type="AlphaFoldDB" id="A0A8J2WN98"/>
<organism evidence="6 7">
    <name type="scientific">Pelagomonas calceolata</name>
    <dbReference type="NCBI Taxonomy" id="35677"/>
    <lineage>
        <taxon>Eukaryota</taxon>
        <taxon>Sar</taxon>
        <taxon>Stramenopiles</taxon>
        <taxon>Ochrophyta</taxon>
        <taxon>Pelagophyceae</taxon>
        <taxon>Pelagomonadales</taxon>
        <taxon>Pelagomonadaceae</taxon>
        <taxon>Pelagomonas</taxon>
    </lineage>
</organism>
<dbReference type="PROSITE" id="PS51485">
    <property type="entry name" value="PHYTOCYANIN"/>
    <property type="match status" value="1"/>
</dbReference>
<dbReference type="PANTHER" id="PTHR10900">
    <property type="entry name" value="PERIOSTIN-RELATED"/>
    <property type="match status" value="1"/>
</dbReference>
<feature type="signal peptide" evidence="2">
    <location>
        <begin position="1"/>
        <end position="15"/>
    </location>
</feature>
<evidence type="ECO:0000313" key="7">
    <source>
        <dbReference type="Proteomes" id="UP000789595"/>
    </source>
</evidence>
<dbReference type="OrthoDB" id="206968at2759"/>